<dbReference type="STRING" id="1817863.A2Y62_00675"/>
<dbReference type="PANTHER" id="PTHR30050">
    <property type="entry name" value="CHROMOSOMAL REPLICATION INITIATOR PROTEIN DNAA"/>
    <property type="match status" value="1"/>
</dbReference>
<protein>
    <recommendedName>
        <fullName evidence="1">IstB-like ATP-binding domain-containing protein</fullName>
    </recommendedName>
</protein>
<sequence length="244" mass="28417">MKKCEICNGLEWILKEKDGTTLAVRCECHEEKEIERLTSEAHIPPRYQNNRVNNYNAINSNQVIAKKAASNFIEEYPFIDYGLFFIGPCGVGKTHLATAILNEVIQNGYEGKFCDFGQLLVQIRSSYNPVSRFSEMEILSELFRSPLLVVDDFACQRVTDWVLETLTYIIKSLYNERRVLLLTTNINMQEMTTDLFFEQLTDRIGYQVTSRLYEMCHIIPIESADYRKEYASVYHKMQSKKKKT</sequence>
<dbReference type="SUPFAM" id="SSF52540">
    <property type="entry name" value="P-loop containing nucleoside triphosphate hydrolases"/>
    <property type="match status" value="1"/>
</dbReference>
<dbReference type="InterPro" id="IPR027417">
    <property type="entry name" value="P-loop_NTPase"/>
</dbReference>
<dbReference type="GO" id="GO:0005524">
    <property type="term" value="F:ATP binding"/>
    <property type="evidence" value="ECO:0007669"/>
    <property type="project" value="InterPro"/>
</dbReference>
<evidence type="ECO:0000259" key="1">
    <source>
        <dbReference type="Pfam" id="PF01695"/>
    </source>
</evidence>
<proteinExistence type="predicted"/>
<reference evidence="2 3" key="1">
    <citation type="journal article" date="2016" name="Nat. Commun.">
        <title>Thousands of microbial genomes shed light on interconnected biogeochemical processes in an aquifer system.</title>
        <authorList>
            <person name="Anantharaman K."/>
            <person name="Brown C.T."/>
            <person name="Hug L.A."/>
            <person name="Sharon I."/>
            <person name="Castelle C.J."/>
            <person name="Probst A.J."/>
            <person name="Thomas B.C."/>
            <person name="Singh A."/>
            <person name="Wilkins M.J."/>
            <person name="Karaoz U."/>
            <person name="Brodie E.L."/>
            <person name="Williams K.H."/>
            <person name="Hubbard S.S."/>
            <person name="Banfield J.F."/>
        </authorList>
    </citation>
    <scope>NUCLEOTIDE SEQUENCE [LARGE SCALE GENOMIC DNA]</scope>
</reference>
<evidence type="ECO:0000313" key="2">
    <source>
        <dbReference type="EMBL" id="OGF64970.1"/>
    </source>
</evidence>
<dbReference type="Gene3D" id="3.40.50.300">
    <property type="entry name" value="P-loop containing nucleotide triphosphate hydrolases"/>
    <property type="match status" value="1"/>
</dbReference>
<dbReference type="AlphaFoldDB" id="A0A1F5VNJ5"/>
<dbReference type="Pfam" id="PF01695">
    <property type="entry name" value="IstB_IS21"/>
    <property type="match status" value="1"/>
</dbReference>
<organism evidence="2 3">
    <name type="scientific">Candidatus Fischerbacteria bacterium RBG_13_37_8</name>
    <dbReference type="NCBI Taxonomy" id="1817863"/>
    <lineage>
        <taxon>Bacteria</taxon>
        <taxon>Candidatus Fischeribacteriota</taxon>
    </lineage>
</organism>
<dbReference type="PANTHER" id="PTHR30050:SF4">
    <property type="entry name" value="ATP-BINDING PROTEIN RV3427C IN INSERTION SEQUENCE-RELATED"/>
    <property type="match status" value="1"/>
</dbReference>
<comment type="caution">
    <text evidence="2">The sequence shown here is derived from an EMBL/GenBank/DDBJ whole genome shotgun (WGS) entry which is preliminary data.</text>
</comment>
<dbReference type="Proteomes" id="UP000178943">
    <property type="component" value="Unassembled WGS sequence"/>
</dbReference>
<evidence type="ECO:0000313" key="3">
    <source>
        <dbReference type="Proteomes" id="UP000178943"/>
    </source>
</evidence>
<accession>A0A1F5VNJ5</accession>
<dbReference type="InterPro" id="IPR002611">
    <property type="entry name" value="IstB_ATP-bd"/>
</dbReference>
<dbReference type="GO" id="GO:0006260">
    <property type="term" value="P:DNA replication"/>
    <property type="evidence" value="ECO:0007669"/>
    <property type="project" value="TreeGrafter"/>
</dbReference>
<dbReference type="EMBL" id="MFGW01000124">
    <property type="protein sequence ID" value="OGF64970.1"/>
    <property type="molecule type" value="Genomic_DNA"/>
</dbReference>
<name>A0A1F5VNJ5_9BACT</name>
<feature type="domain" description="IstB-like ATP-binding" evidence="1">
    <location>
        <begin position="33"/>
        <end position="229"/>
    </location>
</feature>
<gene>
    <name evidence="2" type="ORF">A2Y62_00675</name>
</gene>